<gene>
    <name evidence="1" type="ORF">WG901_08495</name>
</gene>
<organism evidence="1 2">
    <name type="scientific">Novosphingobium anseongense</name>
    <dbReference type="NCBI Taxonomy" id="3133436"/>
    <lineage>
        <taxon>Bacteria</taxon>
        <taxon>Pseudomonadati</taxon>
        <taxon>Pseudomonadota</taxon>
        <taxon>Alphaproteobacteria</taxon>
        <taxon>Sphingomonadales</taxon>
        <taxon>Sphingomonadaceae</taxon>
        <taxon>Novosphingobium</taxon>
    </lineage>
</organism>
<evidence type="ECO:0000313" key="1">
    <source>
        <dbReference type="EMBL" id="MEJ5976670.1"/>
    </source>
</evidence>
<sequence>MPQEFQPTLRMASAARRGLRLREKFKRGGTQVGVDRAHQLADRRTLSTADVKAMHSFFARHAIDKETETHAWNSNTDPSAGFIAWLLWGGDAGKAWADRKAKTLG</sequence>
<proteinExistence type="predicted"/>
<name>A0ABU8RUA8_9SPHN</name>
<evidence type="ECO:0008006" key="3">
    <source>
        <dbReference type="Google" id="ProtNLM"/>
    </source>
</evidence>
<protein>
    <recommendedName>
        <fullName evidence="3">DNA-binding protein</fullName>
    </recommendedName>
</protein>
<evidence type="ECO:0000313" key="2">
    <source>
        <dbReference type="Proteomes" id="UP001361239"/>
    </source>
</evidence>
<dbReference type="EMBL" id="JBBHJZ010000001">
    <property type="protein sequence ID" value="MEJ5976670.1"/>
    <property type="molecule type" value="Genomic_DNA"/>
</dbReference>
<dbReference type="Proteomes" id="UP001361239">
    <property type="component" value="Unassembled WGS sequence"/>
</dbReference>
<comment type="caution">
    <text evidence="1">The sequence shown here is derived from an EMBL/GenBank/DDBJ whole genome shotgun (WGS) entry which is preliminary data.</text>
</comment>
<accession>A0ABU8RUA8</accession>
<keyword evidence="2" id="KW-1185">Reference proteome</keyword>
<reference evidence="1 2" key="1">
    <citation type="submission" date="2024-03" db="EMBL/GenBank/DDBJ databases">
        <authorList>
            <person name="Jo J.-H."/>
        </authorList>
    </citation>
    <scope>NUCLEOTIDE SEQUENCE [LARGE SCALE GENOMIC DNA]</scope>
    <source>
        <strain evidence="1 2">PS1R-30</strain>
    </source>
</reference>
<dbReference type="RefSeq" id="WP_339586573.1">
    <property type="nucleotide sequence ID" value="NZ_JBBHJZ010000001.1"/>
</dbReference>